<proteinExistence type="predicted"/>
<name>A0ACC3ZBK0_COLTU</name>
<reference evidence="1 2" key="1">
    <citation type="journal article" date="2020" name="Phytopathology">
        <title>Genome Sequence Resources of Colletotrichum truncatum, C. plurivorum, C. musicola, and C. sojae: Four Species Pathogenic to Soybean (Glycine max).</title>
        <authorList>
            <person name="Rogerio F."/>
            <person name="Boufleur T.R."/>
            <person name="Ciampi-Guillardi M."/>
            <person name="Sukno S.A."/>
            <person name="Thon M.R."/>
            <person name="Massola Junior N.S."/>
            <person name="Baroncelli R."/>
        </authorList>
    </citation>
    <scope>NUCLEOTIDE SEQUENCE [LARGE SCALE GENOMIC DNA]</scope>
    <source>
        <strain evidence="1 2">CMES1059</strain>
    </source>
</reference>
<organism evidence="1 2">
    <name type="scientific">Colletotrichum truncatum</name>
    <name type="common">Anthracnose fungus</name>
    <name type="synonym">Colletotrichum capsici</name>
    <dbReference type="NCBI Taxonomy" id="5467"/>
    <lineage>
        <taxon>Eukaryota</taxon>
        <taxon>Fungi</taxon>
        <taxon>Dikarya</taxon>
        <taxon>Ascomycota</taxon>
        <taxon>Pezizomycotina</taxon>
        <taxon>Sordariomycetes</taxon>
        <taxon>Hypocreomycetidae</taxon>
        <taxon>Glomerellales</taxon>
        <taxon>Glomerellaceae</taxon>
        <taxon>Colletotrichum</taxon>
        <taxon>Colletotrichum truncatum species complex</taxon>
    </lineage>
</organism>
<sequence>MFLVALLAQIGAFKSEKAIYKGPDSAYINATVTYAYPQLEQPCANGTFEAAGAKDVAKYLHLHTPLTLGNITNMTASTDQLCLNRTSQLFMPAMLYSFVDELEASLKNETQLSNSTKKAGTTKPHARQEKTGGGGGHLEKIWGMHRSSSSEHTSKDISDALGAKNRTNTHNITWVQMGGSWEEHPHIHDNMTYAIKNFTRVYAEWANPFNFAHYHTRYDPHTFTIPMELRGSMFIYLFLLGTAAIKAKWRLGIGSFLSAYSLIFGRWDMAAFMGGTVLSELDIRRTSNPGEGSLGYPGRSDPRAGKGNLSRSILSAAPTRWVVIFVALYLLSYPDTSAEWTPGYLWAITIGISSFTQAQDTNAIRLRGTNNSSGSWEDLAPISNLPRQEHAAVAINSTTLAIIGGITGSNATGAWINTDLVDFYDTLTDTWASSTPLPVALNHPNAAVVNGKIYVFGGLAESSDQNGILTWRAIPDSWVYDSTNGRWTSIAPFPIGTERGSAAVGVFGKTVFLAGGLRYMETAPGGTTLTVDEVSAYDTVTDTWISFASIPLPQPRDHAGGAVVGSNFYVIGGRHIASRLIVSNTVYVLDLEDVASGWEVSSATLPTARAGHGTTVIGSVVYTFGGEGNFVVSSGVFDETETFDTRTESWQKLRPMEHPRHGIAAVAIEDRIYIPGGGVAFGAAPVNVTDVFRP</sequence>
<accession>A0ACC3ZBK0</accession>
<dbReference type="EMBL" id="VUJX02000002">
    <property type="protein sequence ID" value="KAL0941287.1"/>
    <property type="molecule type" value="Genomic_DNA"/>
</dbReference>
<comment type="caution">
    <text evidence="1">The sequence shown here is derived from an EMBL/GenBank/DDBJ whole genome shotgun (WGS) entry which is preliminary data.</text>
</comment>
<evidence type="ECO:0000313" key="2">
    <source>
        <dbReference type="Proteomes" id="UP000805649"/>
    </source>
</evidence>
<dbReference type="Proteomes" id="UP000805649">
    <property type="component" value="Unassembled WGS sequence"/>
</dbReference>
<keyword evidence="2" id="KW-1185">Reference proteome</keyword>
<evidence type="ECO:0000313" key="1">
    <source>
        <dbReference type="EMBL" id="KAL0941287.1"/>
    </source>
</evidence>
<protein>
    <submittedName>
        <fullName evidence="1">Hard surface induced protein</fullName>
    </submittedName>
</protein>
<gene>
    <name evidence="1" type="ORF">CTRU02_204050</name>
</gene>